<evidence type="ECO:0000256" key="10">
    <source>
        <dbReference type="ARBA" id="ARBA00030816"/>
    </source>
</evidence>
<accession>A0A9P8P3R6</accession>
<evidence type="ECO:0000256" key="13">
    <source>
        <dbReference type="ARBA" id="ARBA00069127"/>
    </source>
</evidence>
<comment type="similarity">
    <text evidence="2">Belongs to the protein prenyltransferase subunit beta family.</text>
</comment>
<name>A0A9P8P3R6_9ASCO</name>
<evidence type="ECO:0000313" key="16">
    <source>
        <dbReference type="Proteomes" id="UP000769157"/>
    </source>
</evidence>
<dbReference type="PANTHER" id="PTHR11774:SF11">
    <property type="entry name" value="GERANYLGERANYL TRANSFERASE TYPE-2 SUBUNIT BETA"/>
    <property type="match status" value="1"/>
</dbReference>
<dbReference type="OrthoDB" id="5428259at2759"/>
<dbReference type="EMBL" id="JAEUBE010000352">
    <property type="protein sequence ID" value="KAH3664124.1"/>
    <property type="molecule type" value="Genomic_DNA"/>
</dbReference>
<dbReference type="GO" id="GO:0004663">
    <property type="term" value="F:Rab geranylgeranyltransferase activity"/>
    <property type="evidence" value="ECO:0007669"/>
    <property type="project" value="UniProtKB-EC"/>
</dbReference>
<evidence type="ECO:0000256" key="3">
    <source>
        <dbReference type="ARBA" id="ARBA00011355"/>
    </source>
</evidence>
<comment type="subunit">
    <text evidence="3">Heterodimer of an alpha and a beta subunit.</text>
</comment>
<dbReference type="Gene3D" id="1.50.10.20">
    <property type="match status" value="1"/>
</dbReference>
<comment type="caution">
    <text evidence="15">The sequence shown here is derived from an EMBL/GenBank/DDBJ whole genome shotgun (WGS) entry which is preliminary data.</text>
</comment>
<dbReference type="Pfam" id="PF00432">
    <property type="entry name" value="Prenyltrans"/>
    <property type="match status" value="1"/>
</dbReference>
<keyword evidence="8" id="KW-0677">Repeat</keyword>
<keyword evidence="6" id="KW-0808">Transferase</keyword>
<dbReference type="GO" id="GO:0005968">
    <property type="term" value="C:Rab-protein geranylgeranyltransferase complex"/>
    <property type="evidence" value="ECO:0007669"/>
    <property type="project" value="TreeGrafter"/>
</dbReference>
<organism evidence="15 16">
    <name type="scientific">Ogataea philodendri</name>
    <dbReference type="NCBI Taxonomy" id="1378263"/>
    <lineage>
        <taxon>Eukaryota</taxon>
        <taxon>Fungi</taxon>
        <taxon>Dikarya</taxon>
        <taxon>Ascomycota</taxon>
        <taxon>Saccharomycotina</taxon>
        <taxon>Pichiomycetes</taxon>
        <taxon>Pichiales</taxon>
        <taxon>Pichiaceae</taxon>
        <taxon>Ogataea</taxon>
    </lineage>
</organism>
<proteinExistence type="inferred from homology"/>
<evidence type="ECO:0000259" key="14">
    <source>
        <dbReference type="Pfam" id="PF00432"/>
    </source>
</evidence>
<keyword evidence="9" id="KW-0862">Zinc</keyword>
<keyword evidence="7" id="KW-0479">Metal-binding</keyword>
<dbReference type="InterPro" id="IPR026873">
    <property type="entry name" value="Ptb1"/>
</dbReference>
<dbReference type="FunFam" id="1.50.10.20:FF:000012">
    <property type="entry name" value="Geranylgeranyl transferase type-2 subunit beta"/>
    <property type="match status" value="1"/>
</dbReference>
<dbReference type="InterPro" id="IPR001330">
    <property type="entry name" value="Prenyltrans"/>
</dbReference>
<dbReference type="CDD" id="cd02894">
    <property type="entry name" value="GGTase-II"/>
    <property type="match status" value="1"/>
</dbReference>
<evidence type="ECO:0000256" key="12">
    <source>
        <dbReference type="ARBA" id="ARBA00047658"/>
    </source>
</evidence>
<dbReference type="InterPro" id="IPR008930">
    <property type="entry name" value="Terpenoid_cyclase/PrenylTrfase"/>
</dbReference>
<comment type="cofactor">
    <cofactor evidence="1">
        <name>Zn(2+)</name>
        <dbReference type="ChEBI" id="CHEBI:29105"/>
    </cofactor>
</comment>
<dbReference type="EC" id="2.5.1.60" evidence="4"/>
<feature type="domain" description="Prenyltransferase alpha-alpha toroid" evidence="14">
    <location>
        <begin position="3"/>
        <end position="304"/>
    </location>
</feature>
<evidence type="ECO:0000256" key="9">
    <source>
        <dbReference type="ARBA" id="ARBA00022833"/>
    </source>
</evidence>
<protein>
    <recommendedName>
        <fullName evidence="13">Geranylgeranyl transferase type-2 subunit beta</fullName>
        <ecNumber evidence="4">2.5.1.60</ecNumber>
    </recommendedName>
    <alternativeName>
        <fullName evidence="10">Geranylgeranyl transferase type II subunit beta</fullName>
    </alternativeName>
    <alternativeName>
        <fullName evidence="11">Type II protein geranyl-geranyltransferase subunit beta</fullName>
    </alternativeName>
</protein>
<dbReference type="GO" id="GO:0072657">
    <property type="term" value="P:protein localization to membrane"/>
    <property type="evidence" value="ECO:0007669"/>
    <property type="project" value="UniProtKB-ARBA"/>
</dbReference>
<dbReference type="PANTHER" id="PTHR11774">
    <property type="entry name" value="GERANYLGERANYL TRANSFERASE TYPE BETA SUBUNIT"/>
    <property type="match status" value="1"/>
</dbReference>
<reference evidence="15" key="1">
    <citation type="journal article" date="2021" name="Open Biol.">
        <title>Shared evolutionary footprints suggest mitochondrial oxidative damage underlies multiple complex I losses in fungi.</title>
        <authorList>
            <person name="Schikora-Tamarit M.A."/>
            <person name="Marcet-Houben M."/>
            <person name="Nosek J."/>
            <person name="Gabaldon T."/>
        </authorList>
    </citation>
    <scope>NUCLEOTIDE SEQUENCE</scope>
    <source>
        <strain evidence="15">CBS6075</strain>
    </source>
</reference>
<evidence type="ECO:0000256" key="1">
    <source>
        <dbReference type="ARBA" id="ARBA00001947"/>
    </source>
</evidence>
<evidence type="ECO:0000256" key="6">
    <source>
        <dbReference type="ARBA" id="ARBA00022679"/>
    </source>
</evidence>
<evidence type="ECO:0000256" key="4">
    <source>
        <dbReference type="ARBA" id="ARBA00012656"/>
    </source>
</evidence>
<dbReference type="InterPro" id="IPR045089">
    <property type="entry name" value="PGGT1B-like"/>
</dbReference>
<dbReference type="SUPFAM" id="SSF48239">
    <property type="entry name" value="Terpenoid cyclases/Protein prenyltransferases"/>
    <property type="match status" value="1"/>
</dbReference>
<dbReference type="AlphaFoldDB" id="A0A9P8P3R6"/>
<reference evidence="15" key="2">
    <citation type="submission" date="2021-01" db="EMBL/GenBank/DDBJ databases">
        <authorList>
            <person name="Schikora-Tamarit M.A."/>
        </authorList>
    </citation>
    <scope>NUCLEOTIDE SEQUENCE</scope>
    <source>
        <strain evidence="15">CBS6075</strain>
    </source>
</reference>
<dbReference type="RefSeq" id="XP_046060404.1">
    <property type="nucleotide sequence ID" value="XM_046205960.1"/>
</dbReference>
<evidence type="ECO:0000256" key="5">
    <source>
        <dbReference type="ARBA" id="ARBA00022602"/>
    </source>
</evidence>
<dbReference type="GeneID" id="70236803"/>
<comment type="catalytic activity">
    <reaction evidence="12">
        <text>geranylgeranyl diphosphate + L-cysteinyl-[protein] = S-geranylgeranyl-L-cysteinyl-[protein] + diphosphate</text>
        <dbReference type="Rhea" id="RHEA:21240"/>
        <dbReference type="Rhea" id="RHEA-COMP:10131"/>
        <dbReference type="Rhea" id="RHEA-COMP:11537"/>
        <dbReference type="ChEBI" id="CHEBI:29950"/>
        <dbReference type="ChEBI" id="CHEBI:33019"/>
        <dbReference type="ChEBI" id="CHEBI:57533"/>
        <dbReference type="ChEBI" id="CHEBI:86021"/>
        <dbReference type="EC" id="2.5.1.60"/>
    </reaction>
</comment>
<gene>
    <name evidence="15" type="ORF">OGAPHI_004838</name>
</gene>
<evidence type="ECO:0000256" key="8">
    <source>
        <dbReference type="ARBA" id="ARBA00022737"/>
    </source>
</evidence>
<evidence type="ECO:0000256" key="2">
    <source>
        <dbReference type="ARBA" id="ARBA00010497"/>
    </source>
</evidence>
<evidence type="ECO:0000313" key="15">
    <source>
        <dbReference type="EMBL" id="KAH3664124.1"/>
    </source>
</evidence>
<evidence type="ECO:0000256" key="11">
    <source>
        <dbReference type="ARBA" id="ARBA00032766"/>
    </source>
</evidence>
<sequence length="502" mass="56013">MSLDKAKHIAYIKSLDEQKQFIEYWLSEHLRMNGVYWGACALFMMKAEDEFNKADLVKFILNCYDETNGGFGSYPRHDAHLLSTLSALQLLKMYDCLDVIDDKRPQILKFITNLQLPDGSFQGDRFGEVDTRFVYTAIQSLSILESLTPEIVDPAVDFIIQCQNFDGGFGLVPGSESHSAQIFTCLATLAIAGQLDKIKDRDLLEWWLSDRQLENGGLNGRPEKLEDVCYSWWVMSSLSILDRLDYIDGEKLRAFILECQDLEQGGISDRPGNQVDVYHTNFGMAGLSLLGYEDLVPIDPVYCMPYVILHGLEPHSISSTSLVKRLPKIFGILNFGHSELDPLVTTDDHGSLSPGMNTSLHEAHSVGNCSKMEASESKYDLYTPEAVVCELYEIWVDVNGSDANEPLNIKATGSDAPVSSSLLNLVNSFFNPSTIFRFGRWISPPSTTILCSDNSFSNCSSFVRRDGSILPLLLYTELKSIFPSTSNEASLFSAGGWIIELT</sequence>
<dbReference type="GO" id="GO:0046872">
    <property type="term" value="F:metal ion binding"/>
    <property type="evidence" value="ECO:0007669"/>
    <property type="project" value="UniProtKB-KW"/>
</dbReference>
<evidence type="ECO:0000256" key="7">
    <source>
        <dbReference type="ARBA" id="ARBA00022723"/>
    </source>
</evidence>
<keyword evidence="16" id="KW-1185">Reference proteome</keyword>
<dbReference type="Proteomes" id="UP000769157">
    <property type="component" value="Unassembled WGS sequence"/>
</dbReference>
<keyword evidence="5" id="KW-0637">Prenyltransferase</keyword>